<gene>
    <name evidence="1" type="ORF">MENT_LOCUS6889</name>
</gene>
<proteinExistence type="predicted"/>
<dbReference type="EMBL" id="CAJEWN010000027">
    <property type="protein sequence ID" value="CAD2141478.1"/>
    <property type="molecule type" value="Genomic_DNA"/>
</dbReference>
<accession>A0A6V7U428</accession>
<evidence type="ECO:0000313" key="1">
    <source>
        <dbReference type="EMBL" id="CAD2141478.1"/>
    </source>
</evidence>
<evidence type="ECO:0000313" key="2">
    <source>
        <dbReference type="Proteomes" id="UP000580250"/>
    </source>
</evidence>
<reference evidence="1 2" key="1">
    <citation type="submission" date="2020-08" db="EMBL/GenBank/DDBJ databases">
        <authorList>
            <person name="Koutsovoulos G."/>
            <person name="Danchin GJ E."/>
        </authorList>
    </citation>
    <scope>NUCLEOTIDE SEQUENCE [LARGE SCALE GENOMIC DNA]</scope>
</reference>
<dbReference type="Proteomes" id="UP000580250">
    <property type="component" value="Unassembled WGS sequence"/>
</dbReference>
<dbReference type="AlphaFoldDB" id="A0A6V7U428"/>
<organism evidence="1 2">
    <name type="scientific">Meloidogyne enterolobii</name>
    <name type="common">Root-knot nematode worm</name>
    <name type="synonym">Meloidogyne mayaguensis</name>
    <dbReference type="NCBI Taxonomy" id="390850"/>
    <lineage>
        <taxon>Eukaryota</taxon>
        <taxon>Metazoa</taxon>
        <taxon>Ecdysozoa</taxon>
        <taxon>Nematoda</taxon>
        <taxon>Chromadorea</taxon>
        <taxon>Rhabditida</taxon>
        <taxon>Tylenchina</taxon>
        <taxon>Tylenchomorpha</taxon>
        <taxon>Tylenchoidea</taxon>
        <taxon>Meloidogynidae</taxon>
        <taxon>Meloidogyninae</taxon>
        <taxon>Meloidogyne</taxon>
    </lineage>
</organism>
<protein>
    <submittedName>
        <fullName evidence="1">Uncharacterized protein</fullName>
    </submittedName>
</protein>
<sequence>MSLLRNSDTVSVSLCLQHDNVRFVISLRWGESSFARSDFRARSRVLVSCWDNCLNNCLGYLQGPV</sequence>
<comment type="caution">
    <text evidence="1">The sequence shown here is derived from an EMBL/GenBank/DDBJ whole genome shotgun (WGS) entry which is preliminary data.</text>
</comment>
<name>A0A6V7U428_MELEN</name>